<dbReference type="GO" id="GO:0017108">
    <property type="term" value="F:5'-flap endonuclease activity"/>
    <property type="evidence" value="ECO:0007669"/>
    <property type="project" value="InterPro"/>
</dbReference>
<sequence length="82" mass="9904">MLYRAHFAMIRNPLINSKGMHTSALFGFINQVLKLIRQEKPDYLMAAFDSSKKTFRHELYPEYKATREKMPEEMQYQLPYLW</sequence>
<organism evidence="2">
    <name type="scientific">marine metagenome</name>
    <dbReference type="NCBI Taxonomy" id="408172"/>
    <lineage>
        <taxon>unclassified sequences</taxon>
        <taxon>metagenomes</taxon>
        <taxon>ecological metagenomes</taxon>
    </lineage>
</organism>
<dbReference type="CDD" id="cd09859">
    <property type="entry name" value="PIN_53EXO"/>
    <property type="match status" value="1"/>
</dbReference>
<feature type="non-terminal residue" evidence="2">
    <location>
        <position position="82"/>
    </location>
</feature>
<dbReference type="EMBL" id="UINC01117504">
    <property type="protein sequence ID" value="SVC89968.1"/>
    <property type="molecule type" value="Genomic_DNA"/>
</dbReference>
<evidence type="ECO:0000259" key="1">
    <source>
        <dbReference type="Pfam" id="PF02739"/>
    </source>
</evidence>
<dbReference type="PANTHER" id="PTHR42646:SF2">
    <property type="entry name" value="5'-3' EXONUCLEASE FAMILY PROTEIN"/>
    <property type="match status" value="1"/>
</dbReference>
<dbReference type="InterPro" id="IPR029060">
    <property type="entry name" value="PIN-like_dom_sf"/>
</dbReference>
<evidence type="ECO:0000313" key="2">
    <source>
        <dbReference type="EMBL" id="SVC89968.1"/>
    </source>
</evidence>
<dbReference type="PANTHER" id="PTHR42646">
    <property type="entry name" value="FLAP ENDONUCLEASE XNI"/>
    <property type="match status" value="1"/>
</dbReference>
<proteinExistence type="predicted"/>
<dbReference type="InterPro" id="IPR020046">
    <property type="entry name" value="5-3_exonucl_a-hlix_arch_N"/>
</dbReference>
<dbReference type="SUPFAM" id="SSF88723">
    <property type="entry name" value="PIN domain-like"/>
    <property type="match status" value="1"/>
</dbReference>
<dbReference type="Gene3D" id="3.40.50.1010">
    <property type="entry name" value="5'-nuclease"/>
    <property type="match status" value="1"/>
</dbReference>
<dbReference type="GO" id="GO:0033567">
    <property type="term" value="P:DNA replication, Okazaki fragment processing"/>
    <property type="evidence" value="ECO:0007669"/>
    <property type="project" value="InterPro"/>
</dbReference>
<gene>
    <name evidence="2" type="ORF">METZ01_LOCUS342822</name>
</gene>
<dbReference type="GO" id="GO:0003677">
    <property type="term" value="F:DNA binding"/>
    <property type="evidence" value="ECO:0007669"/>
    <property type="project" value="InterPro"/>
</dbReference>
<protein>
    <recommendedName>
        <fullName evidence="1">5'-3' exonuclease alpha-helical arch N-terminal domain-containing protein</fullName>
    </recommendedName>
</protein>
<reference evidence="2" key="1">
    <citation type="submission" date="2018-05" db="EMBL/GenBank/DDBJ databases">
        <authorList>
            <person name="Lanie J.A."/>
            <person name="Ng W.-L."/>
            <person name="Kazmierczak K.M."/>
            <person name="Andrzejewski T.M."/>
            <person name="Davidsen T.M."/>
            <person name="Wayne K.J."/>
            <person name="Tettelin H."/>
            <person name="Glass J.I."/>
            <person name="Rusch D."/>
            <person name="Podicherti R."/>
            <person name="Tsui H.-C.T."/>
            <person name="Winkler M.E."/>
        </authorList>
    </citation>
    <scope>NUCLEOTIDE SEQUENCE</scope>
</reference>
<name>A0A382QYP2_9ZZZZ</name>
<dbReference type="AlphaFoldDB" id="A0A382QYP2"/>
<dbReference type="InterPro" id="IPR038969">
    <property type="entry name" value="FEN"/>
</dbReference>
<accession>A0A382QYP2</accession>
<dbReference type="Pfam" id="PF02739">
    <property type="entry name" value="5_3_exonuc_N"/>
    <property type="match status" value="1"/>
</dbReference>
<feature type="domain" description="5'-3' exonuclease alpha-helical arch N-terminal" evidence="1">
    <location>
        <begin position="1"/>
        <end position="81"/>
    </location>
</feature>